<dbReference type="PANTHER" id="PTHR12110">
    <property type="entry name" value="HYDROXYPYRUVATE ISOMERASE"/>
    <property type="match status" value="1"/>
</dbReference>
<sequence>MPCRPGISSMSLGRCYAGHSLQHKLAMAAKHGLEGIELFYEDLVDHSGGESPSALLAGAASVRQLCTSLGLDIICLQPFMHYEGLLDRRRHTERIEEMKLWMKLAHVLQTDIIQVPSSFLPRDQVSSDTNLIVSDLQEIADLGLQQTPTIRFAYESLSWGTQVDKWEACWDIVTRVGRSNFGICLDSFNILGRIYADPTSATGKVQGAEQEVQASVRRLVEQIKPHKEKIFFIQIVDAERLEQPLLPGHPFYNAEQPSRMSWSRNCRLFYGETDRGAYLPVRDVAHAIIKEIGFDGWVSMELFNRVMNSTDNAVVEELAERAATSWKRMQHDLELDVGAAHRPLTPANLKQKEGLKVEAFVQEVELARL</sequence>
<accession>A0A364N9X4</accession>
<dbReference type="STRING" id="183478.A0A364N9X4"/>
<name>A0A364N9X4_STELY</name>
<dbReference type="SUPFAM" id="SSF51658">
    <property type="entry name" value="Xylose isomerase-like"/>
    <property type="match status" value="1"/>
</dbReference>
<protein>
    <submittedName>
        <fullName evidence="2">3-dehydroshikimate dehydratase</fullName>
    </submittedName>
</protein>
<dbReference type="InterPro" id="IPR050312">
    <property type="entry name" value="IolE/XylAMocC-like"/>
</dbReference>
<dbReference type="PANTHER" id="PTHR12110:SF21">
    <property type="entry name" value="XYLOSE ISOMERASE-LIKE TIM BARREL DOMAIN-CONTAINING PROTEIN"/>
    <property type="match status" value="1"/>
</dbReference>
<dbReference type="Gene3D" id="3.20.20.150">
    <property type="entry name" value="Divalent-metal-dependent TIM barrel enzymes"/>
    <property type="match status" value="1"/>
</dbReference>
<reference evidence="3" key="1">
    <citation type="submission" date="2018-05" db="EMBL/GenBank/DDBJ databases">
        <title>Draft genome sequence of Stemphylium lycopersici strain CIDEFI 213.</title>
        <authorList>
            <person name="Medina R."/>
            <person name="Franco M.E.E."/>
            <person name="Lucentini C.G."/>
            <person name="Saparrat M.C.N."/>
            <person name="Balatti P.A."/>
        </authorList>
    </citation>
    <scope>NUCLEOTIDE SEQUENCE [LARGE SCALE GENOMIC DNA]</scope>
    <source>
        <strain evidence="3">CIDEFI 213</strain>
    </source>
</reference>
<evidence type="ECO:0000313" key="2">
    <source>
        <dbReference type="EMBL" id="RAR13973.1"/>
    </source>
</evidence>
<dbReference type="InterPro" id="IPR036237">
    <property type="entry name" value="Xyl_isomerase-like_sf"/>
</dbReference>
<dbReference type="AlphaFoldDB" id="A0A364N9X4"/>
<evidence type="ECO:0000259" key="1">
    <source>
        <dbReference type="Pfam" id="PF01261"/>
    </source>
</evidence>
<proteinExistence type="predicted"/>
<feature type="domain" description="Xylose isomerase-like TIM barrel" evidence="1">
    <location>
        <begin position="26"/>
        <end position="315"/>
    </location>
</feature>
<evidence type="ECO:0000313" key="3">
    <source>
        <dbReference type="Proteomes" id="UP000249619"/>
    </source>
</evidence>
<dbReference type="InterPro" id="IPR013022">
    <property type="entry name" value="Xyl_isomerase-like_TIM-brl"/>
</dbReference>
<dbReference type="EMBL" id="QGDH01000028">
    <property type="protein sequence ID" value="RAR13973.1"/>
    <property type="molecule type" value="Genomic_DNA"/>
</dbReference>
<keyword evidence="3" id="KW-1185">Reference proteome</keyword>
<dbReference type="Proteomes" id="UP000249619">
    <property type="component" value="Unassembled WGS sequence"/>
</dbReference>
<dbReference type="OrthoDB" id="5360893at2759"/>
<dbReference type="Pfam" id="PF01261">
    <property type="entry name" value="AP_endonuc_2"/>
    <property type="match status" value="1"/>
</dbReference>
<organism evidence="2 3">
    <name type="scientific">Stemphylium lycopersici</name>
    <name type="common">Tomato gray leaf spot disease fungus</name>
    <name type="synonym">Thyrospora lycopersici</name>
    <dbReference type="NCBI Taxonomy" id="183478"/>
    <lineage>
        <taxon>Eukaryota</taxon>
        <taxon>Fungi</taxon>
        <taxon>Dikarya</taxon>
        <taxon>Ascomycota</taxon>
        <taxon>Pezizomycotina</taxon>
        <taxon>Dothideomycetes</taxon>
        <taxon>Pleosporomycetidae</taxon>
        <taxon>Pleosporales</taxon>
        <taxon>Pleosporineae</taxon>
        <taxon>Pleosporaceae</taxon>
        <taxon>Stemphylium</taxon>
    </lineage>
</organism>
<comment type="caution">
    <text evidence="2">The sequence shown here is derived from an EMBL/GenBank/DDBJ whole genome shotgun (WGS) entry which is preliminary data.</text>
</comment>
<gene>
    <name evidence="2" type="ORF">DDE83_002705</name>
</gene>